<dbReference type="EMBL" id="HG793133">
    <property type="protein sequence ID" value="CDK30675.1"/>
    <property type="molecule type" value="Genomic_DNA"/>
</dbReference>
<dbReference type="InterPro" id="IPR006674">
    <property type="entry name" value="HD_domain"/>
</dbReference>
<sequence length="355" mass="41615">MFSKFKISIYFVLILLFNLGFSLDKPDHIIVDTVYGTEMISDPVIIDLINNYYFQRLKRVNQYGVDFYIYKPEEYTRYDHSLGVFLLSRKYGASLKEQVASLLHDVSHTAFSHVADFLFNKADSKDSYQDDIHYEFIKNTSLKEVLKKHGFKIKDIVHKSKSFRRLEADIPDICADRLEYNLYGGLLEGLINKNDINSILENLKFEDGQWFFINSYYARKFADITIYLTKYRWGSHDNAVRNTLFANVLKTAVEIKLIDFKDISYGFDDEIWSKLLLCDDPFIKKGIDKLVNFKNSFVVNRENFDLFLKPKCRAVDPLVKIGNKLIRLSSIDQEFKTRLDYLKDLLSQGLCIKFI</sequence>
<dbReference type="PATRIC" id="fig|673862.3.peg.562"/>
<dbReference type="InterPro" id="IPR050135">
    <property type="entry name" value="dGTPase-like"/>
</dbReference>
<protein>
    <submittedName>
        <fullName evidence="2">HD superfamily phosphohydrolase</fullName>
    </submittedName>
</protein>
<dbReference type="OrthoDB" id="9814017at2"/>
<dbReference type="SMART" id="SM00471">
    <property type="entry name" value="HDc"/>
    <property type="match status" value="1"/>
</dbReference>
<evidence type="ECO:0000259" key="1">
    <source>
        <dbReference type="SMART" id="SM00471"/>
    </source>
</evidence>
<dbReference type="AlphaFoldDB" id="V6DGI1"/>
<keyword evidence="2" id="KW-0378">Hydrolase</keyword>
<proteinExistence type="predicted"/>
<feature type="domain" description="HD/PDEase" evidence="1">
    <location>
        <begin position="73"/>
        <end position="190"/>
    </location>
</feature>
<gene>
    <name evidence="2" type="ORF">BABL1_gene_340</name>
</gene>
<dbReference type="GO" id="GO:0006203">
    <property type="term" value="P:dGTP catabolic process"/>
    <property type="evidence" value="ECO:0007669"/>
    <property type="project" value="TreeGrafter"/>
</dbReference>
<dbReference type="PANTHER" id="PTHR11373:SF41">
    <property type="entry name" value="METAL-DEPENDENT PHOSPHOHYDROLASE"/>
    <property type="match status" value="1"/>
</dbReference>
<accession>V6DGI1</accession>
<dbReference type="HOGENOM" id="CLU_056050_0_0_7"/>
<dbReference type="Pfam" id="PF01966">
    <property type="entry name" value="HD"/>
    <property type="match status" value="1"/>
</dbReference>
<keyword evidence="3" id="KW-1185">Reference proteome</keyword>
<evidence type="ECO:0000313" key="2">
    <source>
        <dbReference type="EMBL" id="CDK30675.1"/>
    </source>
</evidence>
<evidence type="ECO:0000313" key="3">
    <source>
        <dbReference type="Proteomes" id="UP000018769"/>
    </source>
</evidence>
<dbReference type="Proteomes" id="UP000018769">
    <property type="component" value="Chromosome I"/>
</dbReference>
<dbReference type="Gene3D" id="1.10.3210.10">
    <property type="entry name" value="Hypothetical protein af1432"/>
    <property type="match status" value="1"/>
</dbReference>
<dbReference type="InterPro" id="IPR003607">
    <property type="entry name" value="HD/PDEase_dom"/>
</dbReference>
<dbReference type="eggNOG" id="COG1078">
    <property type="taxonomic scope" value="Bacteria"/>
</dbReference>
<organism evidence="2 3">
    <name type="scientific">Candidatus Babela massiliensis</name>
    <dbReference type="NCBI Taxonomy" id="673862"/>
    <lineage>
        <taxon>Bacteria</taxon>
        <taxon>Candidatus Babelota</taxon>
        <taxon>Candidatus Babeliae</taxon>
        <taxon>Candidatus Babeliales</taxon>
        <taxon>Candidatus Babeliaceae</taxon>
        <taxon>Candidatus Babela</taxon>
    </lineage>
</organism>
<dbReference type="RefSeq" id="WP_023792187.1">
    <property type="nucleotide sequence ID" value="NC_023003.1"/>
</dbReference>
<name>V6DGI1_9BACT</name>
<dbReference type="KEGG" id="dpb:BABL1_gene_340"/>
<dbReference type="CDD" id="cd00077">
    <property type="entry name" value="HDc"/>
    <property type="match status" value="1"/>
</dbReference>
<reference evidence="2 3" key="1">
    <citation type="journal article" date="2015" name="Biol. Direct">
        <title>Babela massiliensis, a representative of a widespread bacterial phylum with unusual adaptations to parasitism in amoebae.</title>
        <authorList>
            <person name="Pagnier I."/>
            <person name="Yutin N."/>
            <person name="Croce O."/>
            <person name="Makarova K.S."/>
            <person name="Wolf Y.I."/>
            <person name="Benamar S."/>
            <person name="Raoult D."/>
            <person name="Koonin E.V."/>
            <person name="La Scola B."/>
        </authorList>
    </citation>
    <scope>NUCLEOTIDE SEQUENCE [LARGE SCALE GENOMIC DNA]</scope>
    <source>
        <strain evidence="3">BABL1</strain>
    </source>
</reference>
<dbReference type="SUPFAM" id="SSF109604">
    <property type="entry name" value="HD-domain/PDEase-like"/>
    <property type="match status" value="1"/>
</dbReference>
<dbReference type="PANTHER" id="PTHR11373">
    <property type="entry name" value="DEOXYNUCLEOSIDE TRIPHOSPHATE TRIPHOSPHOHYDROLASE"/>
    <property type="match status" value="1"/>
</dbReference>
<dbReference type="GO" id="GO:0008832">
    <property type="term" value="F:dGTPase activity"/>
    <property type="evidence" value="ECO:0007669"/>
    <property type="project" value="TreeGrafter"/>
</dbReference>